<protein>
    <recommendedName>
        <fullName evidence="4">G domain-containing protein</fullName>
    </recommendedName>
</protein>
<keyword evidence="1" id="KW-1133">Transmembrane helix</keyword>
<evidence type="ECO:0000313" key="2">
    <source>
        <dbReference type="EMBL" id="OWF45541.1"/>
    </source>
</evidence>
<keyword evidence="1" id="KW-0472">Membrane</keyword>
<keyword evidence="3" id="KW-1185">Reference proteome</keyword>
<accession>A0A210Q9Y0</accession>
<feature type="transmembrane region" description="Helical" evidence="1">
    <location>
        <begin position="305"/>
        <end position="324"/>
    </location>
</feature>
<dbReference type="Proteomes" id="UP000242188">
    <property type="component" value="Unassembled WGS sequence"/>
</dbReference>
<dbReference type="OrthoDB" id="6059383at2759"/>
<evidence type="ECO:0000313" key="3">
    <source>
        <dbReference type="Proteomes" id="UP000242188"/>
    </source>
</evidence>
<organism evidence="2 3">
    <name type="scientific">Mizuhopecten yessoensis</name>
    <name type="common">Japanese scallop</name>
    <name type="synonym">Patinopecten yessoensis</name>
    <dbReference type="NCBI Taxonomy" id="6573"/>
    <lineage>
        <taxon>Eukaryota</taxon>
        <taxon>Metazoa</taxon>
        <taxon>Spiralia</taxon>
        <taxon>Lophotrochozoa</taxon>
        <taxon>Mollusca</taxon>
        <taxon>Bivalvia</taxon>
        <taxon>Autobranchia</taxon>
        <taxon>Pteriomorphia</taxon>
        <taxon>Pectinida</taxon>
        <taxon>Pectinoidea</taxon>
        <taxon>Pectinidae</taxon>
        <taxon>Mizuhopecten</taxon>
    </lineage>
</organism>
<gene>
    <name evidence="2" type="ORF">KP79_PYT07060</name>
</gene>
<dbReference type="SUPFAM" id="SSF52540">
    <property type="entry name" value="P-loop containing nucleoside triphosphate hydrolases"/>
    <property type="match status" value="1"/>
</dbReference>
<dbReference type="AlphaFoldDB" id="A0A210Q9Y0"/>
<sequence>MYVIGLGLYPNCIHSKQTGIMKFSGSQLPSPKRFMERYAKASEEENILLIGAVGAGKSATINTMCASLSGERLYRAPVGSQSGESGKRTTTHLIWYNKCRIDEKRMKEMRVPKYFPNLVDMTGLGNEDSAQQRKLLDMIITGKIWDKTSIPAIQDVQRTQGDRRLERMFPLVYRGRRIHKILFVASATDRIPTALIECVKSVAQPDGSATCLNPRYIPIFGLLSKHDLVSTTEIDLKKKEQEFLECLGINADTSYSLWQNSASGDYSFSNLEFMDKLFSPDIRHVLDEISIVKLWIGDLYEKPSLFLAIIIGIAAVFLGINSFFPMYEMMEGLLWSVFVDKNR</sequence>
<name>A0A210Q9Y0_MIZYE</name>
<evidence type="ECO:0008006" key="4">
    <source>
        <dbReference type="Google" id="ProtNLM"/>
    </source>
</evidence>
<proteinExistence type="predicted"/>
<dbReference type="Gene3D" id="3.40.50.300">
    <property type="entry name" value="P-loop containing nucleotide triphosphate hydrolases"/>
    <property type="match status" value="1"/>
</dbReference>
<comment type="caution">
    <text evidence="2">The sequence shown here is derived from an EMBL/GenBank/DDBJ whole genome shotgun (WGS) entry which is preliminary data.</text>
</comment>
<reference evidence="2 3" key="1">
    <citation type="journal article" date="2017" name="Nat. Ecol. Evol.">
        <title>Scallop genome provides insights into evolution of bilaterian karyotype and development.</title>
        <authorList>
            <person name="Wang S."/>
            <person name="Zhang J."/>
            <person name="Jiao W."/>
            <person name="Li J."/>
            <person name="Xun X."/>
            <person name="Sun Y."/>
            <person name="Guo X."/>
            <person name="Huan P."/>
            <person name="Dong B."/>
            <person name="Zhang L."/>
            <person name="Hu X."/>
            <person name="Sun X."/>
            <person name="Wang J."/>
            <person name="Zhao C."/>
            <person name="Wang Y."/>
            <person name="Wang D."/>
            <person name="Huang X."/>
            <person name="Wang R."/>
            <person name="Lv J."/>
            <person name="Li Y."/>
            <person name="Zhang Z."/>
            <person name="Liu B."/>
            <person name="Lu W."/>
            <person name="Hui Y."/>
            <person name="Liang J."/>
            <person name="Zhou Z."/>
            <person name="Hou R."/>
            <person name="Li X."/>
            <person name="Liu Y."/>
            <person name="Li H."/>
            <person name="Ning X."/>
            <person name="Lin Y."/>
            <person name="Zhao L."/>
            <person name="Xing Q."/>
            <person name="Dou J."/>
            <person name="Li Y."/>
            <person name="Mao J."/>
            <person name="Guo H."/>
            <person name="Dou H."/>
            <person name="Li T."/>
            <person name="Mu C."/>
            <person name="Jiang W."/>
            <person name="Fu Q."/>
            <person name="Fu X."/>
            <person name="Miao Y."/>
            <person name="Liu J."/>
            <person name="Yu Q."/>
            <person name="Li R."/>
            <person name="Liao H."/>
            <person name="Li X."/>
            <person name="Kong Y."/>
            <person name="Jiang Z."/>
            <person name="Chourrout D."/>
            <person name="Li R."/>
            <person name="Bao Z."/>
        </authorList>
    </citation>
    <scope>NUCLEOTIDE SEQUENCE [LARGE SCALE GENOMIC DNA]</scope>
    <source>
        <strain evidence="2 3">PY_sf001</strain>
    </source>
</reference>
<keyword evidence="1" id="KW-0812">Transmembrane</keyword>
<dbReference type="InterPro" id="IPR027417">
    <property type="entry name" value="P-loop_NTPase"/>
</dbReference>
<evidence type="ECO:0000256" key="1">
    <source>
        <dbReference type="SAM" id="Phobius"/>
    </source>
</evidence>
<dbReference type="EMBL" id="NEDP02004470">
    <property type="protein sequence ID" value="OWF45541.1"/>
    <property type="molecule type" value="Genomic_DNA"/>
</dbReference>